<evidence type="ECO:0008006" key="4">
    <source>
        <dbReference type="Google" id="ProtNLM"/>
    </source>
</evidence>
<name>A0ABS4I863_9BACL</name>
<keyword evidence="1" id="KW-0812">Transmembrane</keyword>
<gene>
    <name evidence="2" type="ORF">J2Z65_006362</name>
</gene>
<keyword evidence="3" id="KW-1185">Reference proteome</keyword>
<dbReference type="Proteomes" id="UP001519344">
    <property type="component" value="Unassembled WGS sequence"/>
</dbReference>
<sequence length="68" mass="8048">MKLPYRIGYLLTVVWFIFIIYGLSNYDSDSEGMKVGIVLFITFAGLVIFPAFYIIVYLYYAYLRKQQK</sequence>
<proteinExistence type="predicted"/>
<accession>A0ABS4I863</accession>
<feature type="transmembrane region" description="Helical" evidence="1">
    <location>
        <begin position="7"/>
        <end position="24"/>
    </location>
</feature>
<keyword evidence="1" id="KW-1133">Transmembrane helix</keyword>
<evidence type="ECO:0000313" key="2">
    <source>
        <dbReference type="EMBL" id="MBP1967098.1"/>
    </source>
</evidence>
<keyword evidence="1" id="KW-0472">Membrane</keyword>
<evidence type="ECO:0000256" key="1">
    <source>
        <dbReference type="SAM" id="Phobius"/>
    </source>
</evidence>
<comment type="caution">
    <text evidence="2">The sequence shown here is derived from an EMBL/GenBank/DDBJ whole genome shotgun (WGS) entry which is preliminary data.</text>
</comment>
<evidence type="ECO:0000313" key="3">
    <source>
        <dbReference type="Proteomes" id="UP001519344"/>
    </source>
</evidence>
<protein>
    <recommendedName>
        <fullName evidence="4">DUF3923 family protein</fullName>
    </recommendedName>
</protein>
<feature type="transmembrane region" description="Helical" evidence="1">
    <location>
        <begin position="36"/>
        <end position="60"/>
    </location>
</feature>
<organism evidence="2 3">
    <name type="scientific">Paenibacillus aceris</name>
    <dbReference type="NCBI Taxonomy" id="869555"/>
    <lineage>
        <taxon>Bacteria</taxon>
        <taxon>Bacillati</taxon>
        <taxon>Bacillota</taxon>
        <taxon>Bacilli</taxon>
        <taxon>Bacillales</taxon>
        <taxon>Paenibacillaceae</taxon>
        <taxon>Paenibacillus</taxon>
    </lineage>
</organism>
<dbReference type="EMBL" id="JAGGKV010000029">
    <property type="protein sequence ID" value="MBP1967098.1"/>
    <property type="molecule type" value="Genomic_DNA"/>
</dbReference>
<reference evidence="2 3" key="1">
    <citation type="submission" date="2021-03" db="EMBL/GenBank/DDBJ databases">
        <title>Genomic Encyclopedia of Type Strains, Phase IV (KMG-IV): sequencing the most valuable type-strain genomes for metagenomic binning, comparative biology and taxonomic classification.</title>
        <authorList>
            <person name="Goeker M."/>
        </authorList>
    </citation>
    <scope>NUCLEOTIDE SEQUENCE [LARGE SCALE GENOMIC DNA]</scope>
    <source>
        <strain evidence="2 3">DSM 24950</strain>
    </source>
</reference>